<dbReference type="Gene3D" id="1.20.1250.20">
    <property type="entry name" value="MFS general substrate transporter like domains"/>
    <property type="match status" value="2"/>
</dbReference>
<dbReference type="PROSITE" id="PS50850">
    <property type="entry name" value="MFS"/>
    <property type="match status" value="1"/>
</dbReference>
<dbReference type="InterPro" id="IPR036259">
    <property type="entry name" value="MFS_trans_sf"/>
</dbReference>
<evidence type="ECO:0000256" key="6">
    <source>
        <dbReference type="ARBA" id="ARBA00022847"/>
    </source>
</evidence>
<gene>
    <name evidence="11" type="ORF">JSQ98_05180</name>
</gene>
<dbReference type="InterPro" id="IPR051084">
    <property type="entry name" value="H+-coupled_symporters"/>
</dbReference>
<dbReference type="EMBL" id="JAFEVO010000001">
    <property type="protein sequence ID" value="MBS3181586.1"/>
    <property type="molecule type" value="Genomic_DNA"/>
</dbReference>
<dbReference type="RefSeq" id="WP_211648644.1">
    <property type="nucleotide sequence ID" value="NZ_JAFEVO010000001.1"/>
</dbReference>
<evidence type="ECO:0000256" key="9">
    <source>
        <dbReference type="SAM" id="Phobius"/>
    </source>
</evidence>
<dbReference type="InterPro" id="IPR005829">
    <property type="entry name" value="Sugar_transporter_CS"/>
</dbReference>
<evidence type="ECO:0000256" key="8">
    <source>
        <dbReference type="ARBA" id="ARBA00023136"/>
    </source>
</evidence>
<evidence type="ECO:0000256" key="3">
    <source>
        <dbReference type="ARBA" id="ARBA00022448"/>
    </source>
</evidence>
<feature type="transmembrane region" description="Helical" evidence="9">
    <location>
        <begin position="200"/>
        <end position="219"/>
    </location>
</feature>
<dbReference type="InterPro" id="IPR020846">
    <property type="entry name" value="MFS_dom"/>
</dbReference>
<feature type="domain" description="Major facilitator superfamily (MFS) profile" evidence="10">
    <location>
        <begin position="28"/>
        <end position="448"/>
    </location>
</feature>
<keyword evidence="5 9" id="KW-0812">Transmembrane</keyword>
<name>A0ABS5M3P3_9MICO</name>
<comment type="caution">
    <text evidence="11">The sequence shown here is derived from an EMBL/GenBank/DDBJ whole genome shotgun (WGS) entry which is preliminary data.</text>
</comment>
<sequence length="478" mass="51227">MAEHQEQVSPVLDTGAVNIVRKRELGRAVRGTFVGNVMEWYDVGVFGYLVVTLGPVFLPEANPATQVIFMLGTFASTYLFRPLGGLFFGWLGDKIGRKRVLFITLTTVALATFLIGLLPGYASIGIAAAVLLIVLKIVQGFSAGGEFTSAVTFISESAPDKKRGFYAAFLDAGSYLGFVLGAAIVTVLQIAFGQEAMVDGLWRVPFLIAGPLGFVAIYLRMRVEESPHFTALLAEAAPLARTRADGRPTLRVNPARVFIANWKPMLVVVLLVAAANSAGYAFTSYMPTYLSTVLEHDAVQGNLFSLPLMLLMAICMPFVGMLSDRVGRKPVLFAASLWVIVLSVPAFHLIGGAQPVGIVCGLALIGLPVALYMGTLASTYPALFTTRSRNTSLGVSYNVSIALFGGTAPLVIDSLIRVTNDPLAAAYYLIGMSVVGFITVCFLRESAGQPLEGSEPNVETALEAHRIHTARIALLERR</sequence>
<feature type="transmembrane region" description="Helical" evidence="9">
    <location>
        <begin position="100"/>
        <end position="118"/>
    </location>
</feature>
<dbReference type="PROSITE" id="PS00217">
    <property type="entry name" value="SUGAR_TRANSPORT_2"/>
    <property type="match status" value="1"/>
</dbReference>
<dbReference type="PANTHER" id="PTHR43528">
    <property type="entry name" value="ALPHA-KETOGLUTARATE PERMEASE"/>
    <property type="match status" value="1"/>
</dbReference>
<keyword evidence="3" id="KW-0813">Transport</keyword>
<evidence type="ECO:0000313" key="11">
    <source>
        <dbReference type="EMBL" id="MBS3181586.1"/>
    </source>
</evidence>
<protein>
    <submittedName>
        <fullName evidence="11">MFS transporter</fullName>
    </submittedName>
</protein>
<dbReference type="Proteomes" id="UP000811492">
    <property type="component" value="Unassembled WGS sequence"/>
</dbReference>
<feature type="transmembrane region" description="Helical" evidence="9">
    <location>
        <begin position="303"/>
        <end position="322"/>
    </location>
</feature>
<accession>A0ABS5M3P3</accession>
<feature type="transmembrane region" description="Helical" evidence="9">
    <location>
        <begin position="40"/>
        <end position="58"/>
    </location>
</feature>
<comment type="similarity">
    <text evidence="2">Belongs to the major facilitator superfamily. Metabolite:H+ Symporter (MHS) family (TC 2.A.1.6) family.</text>
</comment>
<dbReference type="PANTHER" id="PTHR43528:SF1">
    <property type="entry name" value="ALPHA-KETOGLUTARATE PERMEASE"/>
    <property type="match status" value="1"/>
</dbReference>
<proteinExistence type="inferred from homology"/>
<evidence type="ECO:0000256" key="1">
    <source>
        <dbReference type="ARBA" id="ARBA00004651"/>
    </source>
</evidence>
<dbReference type="SUPFAM" id="SSF103473">
    <property type="entry name" value="MFS general substrate transporter"/>
    <property type="match status" value="1"/>
</dbReference>
<evidence type="ECO:0000259" key="10">
    <source>
        <dbReference type="PROSITE" id="PS50850"/>
    </source>
</evidence>
<keyword evidence="4" id="KW-1003">Cell membrane</keyword>
<keyword evidence="7 9" id="KW-1133">Transmembrane helix</keyword>
<keyword evidence="8 9" id="KW-0472">Membrane</keyword>
<dbReference type="Pfam" id="PF07690">
    <property type="entry name" value="MFS_1"/>
    <property type="match status" value="1"/>
</dbReference>
<comment type="subcellular location">
    <subcellularLocation>
        <location evidence="1">Cell membrane</location>
        <topology evidence="1">Multi-pass membrane protein</topology>
    </subcellularLocation>
</comment>
<evidence type="ECO:0000256" key="7">
    <source>
        <dbReference type="ARBA" id="ARBA00022989"/>
    </source>
</evidence>
<feature type="transmembrane region" description="Helical" evidence="9">
    <location>
        <begin position="165"/>
        <end position="188"/>
    </location>
</feature>
<evidence type="ECO:0000256" key="5">
    <source>
        <dbReference type="ARBA" id="ARBA00022692"/>
    </source>
</evidence>
<evidence type="ECO:0000313" key="12">
    <source>
        <dbReference type="Proteomes" id="UP000811492"/>
    </source>
</evidence>
<reference evidence="11 12" key="1">
    <citation type="submission" date="2021-02" db="EMBL/GenBank/DDBJ databases">
        <title>Draft genome and description of Leucobacter sp nov strain Marseille-Q4368.</title>
        <authorList>
            <person name="Boxberger M."/>
            <person name="La Scola B."/>
        </authorList>
    </citation>
    <scope>NUCLEOTIDE SEQUENCE [LARGE SCALE GENOMIC DNA]</scope>
    <source>
        <strain evidence="11 12">Marseille-Q4368</strain>
    </source>
</reference>
<keyword evidence="12" id="KW-1185">Reference proteome</keyword>
<feature type="transmembrane region" description="Helical" evidence="9">
    <location>
        <begin position="395"/>
        <end position="412"/>
    </location>
</feature>
<dbReference type="PROSITE" id="PS00216">
    <property type="entry name" value="SUGAR_TRANSPORT_1"/>
    <property type="match status" value="1"/>
</dbReference>
<feature type="transmembrane region" description="Helical" evidence="9">
    <location>
        <begin position="424"/>
        <end position="443"/>
    </location>
</feature>
<keyword evidence="6" id="KW-0769">Symport</keyword>
<dbReference type="InterPro" id="IPR011701">
    <property type="entry name" value="MFS"/>
</dbReference>
<organism evidence="11 12">
    <name type="scientific">Leucobacter manosquensis</name>
    <dbReference type="NCBI Taxonomy" id="2810611"/>
    <lineage>
        <taxon>Bacteria</taxon>
        <taxon>Bacillati</taxon>
        <taxon>Actinomycetota</taxon>
        <taxon>Actinomycetes</taxon>
        <taxon>Micrococcales</taxon>
        <taxon>Microbacteriaceae</taxon>
        <taxon>Leucobacter</taxon>
    </lineage>
</organism>
<feature type="transmembrane region" description="Helical" evidence="9">
    <location>
        <begin position="356"/>
        <end position="383"/>
    </location>
</feature>
<feature type="transmembrane region" description="Helical" evidence="9">
    <location>
        <begin position="265"/>
        <end position="283"/>
    </location>
</feature>
<feature type="transmembrane region" description="Helical" evidence="9">
    <location>
        <begin position="124"/>
        <end position="144"/>
    </location>
</feature>
<evidence type="ECO:0000256" key="2">
    <source>
        <dbReference type="ARBA" id="ARBA00008240"/>
    </source>
</evidence>
<feature type="transmembrane region" description="Helical" evidence="9">
    <location>
        <begin position="64"/>
        <end position="88"/>
    </location>
</feature>
<feature type="transmembrane region" description="Helical" evidence="9">
    <location>
        <begin position="331"/>
        <end position="350"/>
    </location>
</feature>
<evidence type="ECO:0000256" key="4">
    <source>
        <dbReference type="ARBA" id="ARBA00022475"/>
    </source>
</evidence>